<evidence type="ECO:0000259" key="10">
    <source>
        <dbReference type="Pfam" id="PF21082"/>
    </source>
</evidence>
<evidence type="ECO:0000256" key="4">
    <source>
        <dbReference type="ARBA" id="ARBA00022692"/>
    </source>
</evidence>
<dbReference type="InterPro" id="IPR010920">
    <property type="entry name" value="LSM_dom_sf"/>
</dbReference>
<protein>
    <submittedName>
        <fullName evidence="11">Small-conductance mechanosensitive channel</fullName>
    </submittedName>
</protein>
<dbReference type="PANTHER" id="PTHR30221:SF20">
    <property type="entry name" value="SMALL-CONDUCTANCE MECHANOSENSITIVE CHANNEL"/>
    <property type="match status" value="1"/>
</dbReference>
<dbReference type="SUPFAM" id="SSF82861">
    <property type="entry name" value="Mechanosensitive channel protein MscS (YggB), transmembrane region"/>
    <property type="match status" value="1"/>
</dbReference>
<dbReference type="GO" id="GO:0005886">
    <property type="term" value="C:plasma membrane"/>
    <property type="evidence" value="ECO:0007669"/>
    <property type="project" value="UniProtKB-SubCell"/>
</dbReference>
<evidence type="ECO:0000259" key="9">
    <source>
        <dbReference type="Pfam" id="PF00924"/>
    </source>
</evidence>
<evidence type="ECO:0000256" key="7">
    <source>
        <dbReference type="SAM" id="MobiDB-lite"/>
    </source>
</evidence>
<dbReference type="InterPro" id="IPR006685">
    <property type="entry name" value="MscS_channel_2nd"/>
</dbReference>
<evidence type="ECO:0000256" key="6">
    <source>
        <dbReference type="ARBA" id="ARBA00023136"/>
    </source>
</evidence>
<dbReference type="SUPFAM" id="SSF50182">
    <property type="entry name" value="Sm-like ribonucleoproteins"/>
    <property type="match status" value="1"/>
</dbReference>
<dbReference type="RefSeq" id="WP_089696150.1">
    <property type="nucleotide sequence ID" value="NZ_FNHL01000002.1"/>
</dbReference>
<name>A0A1G9T1T0_9EURY</name>
<evidence type="ECO:0000313" key="12">
    <source>
        <dbReference type="Proteomes" id="UP000199451"/>
    </source>
</evidence>
<dbReference type="AlphaFoldDB" id="A0A1G9T1T0"/>
<reference evidence="12" key="1">
    <citation type="submission" date="2016-10" db="EMBL/GenBank/DDBJ databases">
        <authorList>
            <person name="Varghese N."/>
            <person name="Submissions S."/>
        </authorList>
    </citation>
    <scope>NUCLEOTIDE SEQUENCE [LARGE SCALE GENOMIC DNA]</scope>
    <source>
        <strain evidence="12">CGMCC 1.10119</strain>
    </source>
</reference>
<evidence type="ECO:0000313" key="11">
    <source>
        <dbReference type="EMBL" id="SDM41641.1"/>
    </source>
</evidence>
<organism evidence="11 12">
    <name type="scientific">Halogranum gelatinilyticum</name>
    <dbReference type="NCBI Taxonomy" id="660521"/>
    <lineage>
        <taxon>Archaea</taxon>
        <taxon>Methanobacteriati</taxon>
        <taxon>Methanobacteriota</taxon>
        <taxon>Stenosarchaea group</taxon>
        <taxon>Halobacteria</taxon>
        <taxon>Halobacteriales</taxon>
        <taxon>Haloferacaceae</taxon>
    </lineage>
</organism>
<dbReference type="InterPro" id="IPR011066">
    <property type="entry name" value="MscS_channel_C_sf"/>
</dbReference>
<keyword evidence="3" id="KW-1003">Cell membrane</keyword>
<dbReference type="InterPro" id="IPR006686">
    <property type="entry name" value="MscS_channel_CS"/>
</dbReference>
<dbReference type="InterPro" id="IPR011014">
    <property type="entry name" value="MscS_channel_TM-2"/>
</dbReference>
<dbReference type="PROSITE" id="PS01246">
    <property type="entry name" value="UPF0003"/>
    <property type="match status" value="1"/>
</dbReference>
<feature type="transmembrane region" description="Helical" evidence="8">
    <location>
        <begin position="82"/>
        <end position="102"/>
    </location>
</feature>
<dbReference type="InterPro" id="IPR049278">
    <property type="entry name" value="MS_channel_C"/>
</dbReference>
<evidence type="ECO:0000256" key="1">
    <source>
        <dbReference type="ARBA" id="ARBA00004651"/>
    </source>
</evidence>
<sequence>MIPQLVLQTSAPTTTPTGNSTAASDPLGSLLSAVGQGLFPDGLAFGLQVLLTIIIVAVVLIVRYYEDKWVQSHSFDSVKRVAIAGGIALFTAVGVLLLIDVWELGTQLRDSFGSLRSQRLAGRVLISAVLIGITYTLSNFVGRVIQVASGSGDAISRHQQEIIYRLTQIGMYATVVLVVLSLFTQDIGSLLVGAGFLGIIVGMAARQTLGSVLAGFVLMLSRPFEIGDWIAVDDHEGTVTDITIVDTRIQTFDGEYVILPNDQISGGTLVNRTRKGRLRLEVEIGVDYATDPERAAEVALEAVEELDELMGVPSPRVVLKRFADSSVILGVRVWIDNPSARRKWRARTAVISAVKYAFEEEGIKIPFPQRELSSRDAEGDVPLAGGGERHEATTDGGGDE</sequence>
<feature type="region of interest" description="Disordered" evidence="7">
    <location>
        <begin position="369"/>
        <end position="400"/>
    </location>
</feature>
<dbReference type="Gene3D" id="1.10.287.1260">
    <property type="match status" value="1"/>
</dbReference>
<dbReference type="Gene3D" id="3.30.70.100">
    <property type="match status" value="1"/>
</dbReference>
<feature type="domain" description="Mechanosensitive ion channel MscS" evidence="9">
    <location>
        <begin position="209"/>
        <end position="273"/>
    </location>
</feature>
<evidence type="ECO:0000256" key="2">
    <source>
        <dbReference type="ARBA" id="ARBA00008017"/>
    </source>
</evidence>
<feature type="transmembrane region" description="Helical" evidence="8">
    <location>
        <begin position="162"/>
        <end position="184"/>
    </location>
</feature>
<keyword evidence="6 8" id="KW-0472">Membrane</keyword>
<dbReference type="EMBL" id="FNHL01000002">
    <property type="protein sequence ID" value="SDM41641.1"/>
    <property type="molecule type" value="Genomic_DNA"/>
</dbReference>
<dbReference type="InterPro" id="IPR023408">
    <property type="entry name" value="MscS_beta-dom_sf"/>
</dbReference>
<keyword evidence="5 8" id="KW-1133">Transmembrane helix</keyword>
<dbReference type="Pfam" id="PF21082">
    <property type="entry name" value="MS_channel_3rd"/>
    <property type="match status" value="1"/>
</dbReference>
<feature type="transmembrane region" description="Helical" evidence="8">
    <location>
        <begin position="122"/>
        <end position="141"/>
    </location>
</feature>
<dbReference type="OrthoDB" id="31543at2157"/>
<feature type="domain" description="Mechanosensitive ion channel MscS C-terminal" evidence="10">
    <location>
        <begin position="281"/>
        <end position="365"/>
    </location>
</feature>
<comment type="subcellular location">
    <subcellularLocation>
        <location evidence="1">Cell membrane</location>
        <topology evidence="1">Multi-pass membrane protein</topology>
    </subcellularLocation>
</comment>
<keyword evidence="4 8" id="KW-0812">Transmembrane</keyword>
<dbReference type="STRING" id="660521.SAMN04487949_1586"/>
<evidence type="ECO:0000256" key="3">
    <source>
        <dbReference type="ARBA" id="ARBA00022475"/>
    </source>
</evidence>
<dbReference type="Pfam" id="PF00924">
    <property type="entry name" value="MS_channel_2nd"/>
    <property type="match status" value="1"/>
</dbReference>
<dbReference type="GO" id="GO:0008381">
    <property type="term" value="F:mechanosensitive monoatomic ion channel activity"/>
    <property type="evidence" value="ECO:0007669"/>
    <property type="project" value="InterPro"/>
</dbReference>
<dbReference type="PANTHER" id="PTHR30221">
    <property type="entry name" value="SMALL-CONDUCTANCE MECHANOSENSITIVE CHANNEL"/>
    <property type="match status" value="1"/>
</dbReference>
<dbReference type="InterPro" id="IPR045275">
    <property type="entry name" value="MscS_archaea/bacteria_type"/>
</dbReference>
<evidence type="ECO:0000256" key="5">
    <source>
        <dbReference type="ARBA" id="ARBA00022989"/>
    </source>
</evidence>
<accession>A0A1G9T1T0</accession>
<gene>
    <name evidence="11" type="ORF">SAMN04487949_1586</name>
</gene>
<feature type="transmembrane region" description="Helical" evidence="8">
    <location>
        <begin position="190"/>
        <end position="220"/>
    </location>
</feature>
<dbReference type="Proteomes" id="UP000199451">
    <property type="component" value="Unassembled WGS sequence"/>
</dbReference>
<evidence type="ECO:0000256" key="8">
    <source>
        <dbReference type="SAM" id="Phobius"/>
    </source>
</evidence>
<feature type="transmembrane region" description="Helical" evidence="8">
    <location>
        <begin position="42"/>
        <end position="62"/>
    </location>
</feature>
<keyword evidence="12" id="KW-1185">Reference proteome</keyword>
<proteinExistence type="inferred from homology"/>
<comment type="similarity">
    <text evidence="2">Belongs to the MscS (TC 1.A.23) family.</text>
</comment>
<dbReference type="SUPFAM" id="SSF82689">
    <property type="entry name" value="Mechanosensitive channel protein MscS (YggB), C-terminal domain"/>
    <property type="match status" value="1"/>
</dbReference>
<dbReference type="Gene3D" id="2.30.30.60">
    <property type="match status" value="1"/>
</dbReference>